<evidence type="ECO:0000313" key="3">
    <source>
        <dbReference type="Proteomes" id="UP000076038"/>
    </source>
</evidence>
<dbReference type="AlphaFoldDB" id="A0A143QKA5"/>
<keyword evidence="3" id="KW-1185">Reference proteome</keyword>
<dbReference type="PANTHER" id="PTHR40630">
    <property type="entry name" value="POSSIBLE DNA-BINDING PROTEIN"/>
    <property type="match status" value="1"/>
</dbReference>
<reference evidence="3" key="2">
    <citation type="submission" date="2016-04" db="EMBL/GenBank/DDBJ databases">
        <title>Complete Genome and Plasmid Sequences for Rhodococcus fascians D188 and Draft Sequences for Rhodococcus spp. Isolates PBTS 1 and PBTS 2.</title>
        <authorList>
            <person name="Stamer R."/>
            <person name="Vereecke D."/>
            <person name="Zhang Y."/>
            <person name="Schilkey F."/>
            <person name="Devitt N."/>
            <person name="Randall J."/>
        </authorList>
    </citation>
    <scope>NUCLEOTIDE SEQUENCE [LARGE SCALE GENOMIC DNA]</scope>
    <source>
        <strain evidence="3">PBTS2</strain>
    </source>
</reference>
<dbReference type="InterPro" id="IPR021487">
    <property type="entry name" value="DUF3140"/>
</dbReference>
<accession>A0A143QKA5</accession>
<protein>
    <recommendedName>
        <fullName evidence="4">DNA-binding protein</fullName>
    </recommendedName>
</protein>
<evidence type="ECO:0008006" key="4">
    <source>
        <dbReference type="Google" id="ProtNLM"/>
    </source>
</evidence>
<organism evidence="2 3">
    <name type="scientific">Rhodococcoides fascians</name>
    <name type="common">Rhodococcus fascians</name>
    <dbReference type="NCBI Taxonomy" id="1828"/>
    <lineage>
        <taxon>Bacteria</taxon>
        <taxon>Bacillati</taxon>
        <taxon>Actinomycetota</taxon>
        <taxon>Actinomycetes</taxon>
        <taxon>Mycobacteriales</taxon>
        <taxon>Nocardiaceae</taxon>
        <taxon>Rhodococcoides</taxon>
    </lineage>
</organism>
<sequence>MADDDSDIKTEFDDLVNMTAKELDEFLGTDDSKDVGQKKDGGESTGHESGRRIVEILKTKKADLSDDDYEHMRKVVGYCKRHLAQRPDGDITDTKWRYSLMNWGHDPKKK</sequence>
<dbReference type="OrthoDB" id="513524at2"/>
<gene>
    <name evidence="2" type="ORF">A3Q41_02059</name>
</gene>
<proteinExistence type="predicted"/>
<evidence type="ECO:0000256" key="1">
    <source>
        <dbReference type="SAM" id="MobiDB-lite"/>
    </source>
</evidence>
<dbReference type="PATRIC" id="fig|1653479.3.peg.2081"/>
<evidence type="ECO:0000313" key="2">
    <source>
        <dbReference type="EMBL" id="AMY23361.1"/>
    </source>
</evidence>
<name>A0A143QKA5_RHOFA</name>
<dbReference type="PANTHER" id="PTHR40630:SF1">
    <property type="entry name" value="DNA-BINDING PROTEIN"/>
    <property type="match status" value="1"/>
</dbReference>
<dbReference type="KEGG" id="rhs:A3Q41_02059"/>
<feature type="compositionally biased region" description="Basic and acidic residues" evidence="1">
    <location>
        <begin position="30"/>
        <end position="51"/>
    </location>
</feature>
<dbReference type="GeneID" id="93552128"/>
<feature type="region of interest" description="Disordered" evidence="1">
    <location>
        <begin position="26"/>
        <end position="51"/>
    </location>
</feature>
<reference evidence="2 3" key="1">
    <citation type="journal article" date="2016" name="Genome Announc.">
        <title>Complete Genome and Plasmid Sequences for Rhodococcus fascians D188 and Draft Sequences for Rhodococcus Isolates PBTS 1 and PBTS 2.</title>
        <authorList>
            <person name="Stamler R.A."/>
            <person name="Vereecke D."/>
            <person name="Zhang Y."/>
            <person name="Schilkey F."/>
            <person name="Devitt N."/>
            <person name="Randall J.J."/>
        </authorList>
    </citation>
    <scope>NUCLEOTIDE SEQUENCE [LARGE SCALE GENOMIC DNA]</scope>
    <source>
        <strain evidence="2 3">PBTS2</strain>
    </source>
</reference>
<dbReference type="EMBL" id="CP015220">
    <property type="protein sequence ID" value="AMY23361.1"/>
    <property type="molecule type" value="Genomic_DNA"/>
</dbReference>
<dbReference type="Pfam" id="PF11338">
    <property type="entry name" value="DUF3140"/>
    <property type="match status" value="1"/>
</dbReference>
<dbReference type="Proteomes" id="UP000076038">
    <property type="component" value="Chromosome"/>
</dbReference>
<dbReference type="RefSeq" id="WP_027495461.1">
    <property type="nucleotide sequence ID" value="NZ_CP015220.1"/>
</dbReference>